<dbReference type="InterPro" id="IPR005653">
    <property type="entry name" value="OstA-like_N"/>
</dbReference>
<name>A0A1M7SF42_9BACT</name>
<evidence type="ECO:0000313" key="3">
    <source>
        <dbReference type="EMBL" id="SHN57106.1"/>
    </source>
</evidence>
<dbReference type="GO" id="GO:0030288">
    <property type="term" value="C:outer membrane-bounded periplasmic space"/>
    <property type="evidence" value="ECO:0007669"/>
    <property type="project" value="TreeGrafter"/>
</dbReference>
<organism evidence="3 4">
    <name type="scientific">Desulfovibrio litoralis DSM 11393</name>
    <dbReference type="NCBI Taxonomy" id="1121455"/>
    <lineage>
        <taxon>Bacteria</taxon>
        <taxon>Pseudomonadati</taxon>
        <taxon>Thermodesulfobacteriota</taxon>
        <taxon>Desulfovibrionia</taxon>
        <taxon>Desulfovibrionales</taxon>
        <taxon>Desulfovibrionaceae</taxon>
        <taxon>Desulfovibrio</taxon>
    </lineage>
</organism>
<dbReference type="RefSeq" id="WP_084650584.1">
    <property type="nucleotide sequence ID" value="NZ_FRDI01000003.1"/>
</dbReference>
<gene>
    <name evidence="3" type="ORF">SAMN02745728_00870</name>
</gene>
<keyword evidence="1" id="KW-0732">Signal</keyword>
<proteinExistence type="predicted"/>
<dbReference type="Gene3D" id="2.60.450.10">
    <property type="entry name" value="Lipopolysaccharide (LPS) transport protein A like domain"/>
    <property type="match status" value="1"/>
</dbReference>
<dbReference type="GO" id="GO:0009279">
    <property type="term" value="C:cell outer membrane"/>
    <property type="evidence" value="ECO:0007669"/>
    <property type="project" value="TreeGrafter"/>
</dbReference>
<dbReference type="Pfam" id="PF03968">
    <property type="entry name" value="LptD_N"/>
    <property type="match status" value="1"/>
</dbReference>
<accession>A0A1M7SF42</accession>
<protein>
    <submittedName>
        <fullName evidence="3">Lipopolysaccharide export system protein LptA</fullName>
    </submittedName>
</protein>
<dbReference type="GO" id="GO:0017089">
    <property type="term" value="F:glycolipid transfer activity"/>
    <property type="evidence" value="ECO:0007669"/>
    <property type="project" value="TreeGrafter"/>
</dbReference>
<dbReference type="EMBL" id="FRDI01000003">
    <property type="protein sequence ID" value="SHN57106.1"/>
    <property type="molecule type" value="Genomic_DNA"/>
</dbReference>
<dbReference type="InterPro" id="IPR052037">
    <property type="entry name" value="LPS_export_LptA"/>
</dbReference>
<dbReference type="GO" id="GO:0015920">
    <property type="term" value="P:lipopolysaccharide transport"/>
    <property type="evidence" value="ECO:0007669"/>
    <property type="project" value="TreeGrafter"/>
</dbReference>
<sequence>MIYYIKKISCLFIVSFLFLSALFIETNIALAQAKKTVPTDITANSMRYSDASQTVVFEGNVHVKRPDFDLKANKITVFFAKKDKKAKTENGDDQGLNMQMQAGALEKIVALGNVKITKDDKVGTANQGTYYAKTGVLTMEGNPVIKDGKNSSIGGEIIKFYINENRSEILGGVKASFSGPMKEQAVGKK</sequence>
<evidence type="ECO:0000259" key="2">
    <source>
        <dbReference type="Pfam" id="PF03968"/>
    </source>
</evidence>
<dbReference type="AlphaFoldDB" id="A0A1M7SF42"/>
<evidence type="ECO:0000256" key="1">
    <source>
        <dbReference type="ARBA" id="ARBA00022729"/>
    </source>
</evidence>
<dbReference type="OrthoDB" id="5453241at2"/>
<dbReference type="STRING" id="1121455.SAMN02745728_00870"/>
<reference evidence="3 4" key="1">
    <citation type="submission" date="2016-12" db="EMBL/GenBank/DDBJ databases">
        <authorList>
            <person name="Song W.-J."/>
            <person name="Kurnit D.M."/>
        </authorList>
    </citation>
    <scope>NUCLEOTIDE SEQUENCE [LARGE SCALE GENOMIC DNA]</scope>
    <source>
        <strain evidence="3 4">DSM 11393</strain>
    </source>
</reference>
<dbReference type="PANTHER" id="PTHR36504">
    <property type="entry name" value="LIPOPOLYSACCHARIDE EXPORT SYSTEM PROTEIN LPTA"/>
    <property type="match status" value="1"/>
</dbReference>
<evidence type="ECO:0000313" key="4">
    <source>
        <dbReference type="Proteomes" id="UP000186469"/>
    </source>
</evidence>
<keyword evidence="4" id="KW-1185">Reference proteome</keyword>
<dbReference type="Proteomes" id="UP000186469">
    <property type="component" value="Unassembled WGS sequence"/>
</dbReference>
<feature type="domain" description="Organic solvent tolerance-like N-terminal" evidence="2">
    <location>
        <begin position="40"/>
        <end position="158"/>
    </location>
</feature>
<dbReference type="PANTHER" id="PTHR36504:SF1">
    <property type="entry name" value="LIPOPOLYSACCHARIDE EXPORT SYSTEM PROTEIN LPTA"/>
    <property type="match status" value="1"/>
</dbReference>